<accession>A0AA35IVK7</accession>
<dbReference type="SMART" id="SM00233">
    <property type="entry name" value="PH"/>
    <property type="match status" value="1"/>
</dbReference>
<feature type="region of interest" description="Disordered" evidence="2">
    <location>
        <begin position="547"/>
        <end position="578"/>
    </location>
</feature>
<feature type="compositionally biased region" description="Polar residues" evidence="2">
    <location>
        <begin position="562"/>
        <end position="575"/>
    </location>
</feature>
<feature type="region of interest" description="Disordered" evidence="2">
    <location>
        <begin position="124"/>
        <end position="151"/>
    </location>
</feature>
<dbReference type="Gene3D" id="2.30.29.30">
    <property type="entry name" value="Pleckstrin-homology domain (PH domain)/Phosphotyrosine-binding domain (PTB)"/>
    <property type="match status" value="1"/>
</dbReference>
<evidence type="ECO:0000259" key="3">
    <source>
        <dbReference type="SMART" id="SM00233"/>
    </source>
</evidence>
<feature type="region of interest" description="Disordered" evidence="2">
    <location>
        <begin position="993"/>
        <end position="1031"/>
    </location>
</feature>
<dbReference type="Pfam" id="PF20400">
    <property type="entry name" value="BAR_4"/>
    <property type="match status" value="1"/>
</dbReference>
<feature type="region of interest" description="Disordered" evidence="2">
    <location>
        <begin position="629"/>
        <end position="698"/>
    </location>
</feature>
<dbReference type="Gene3D" id="1.20.1270.60">
    <property type="entry name" value="Arfaptin homology (AH) domain/BAR domain"/>
    <property type="match status" value="1"/>
</dbReference>
<dbReference type="RefSeq" id="XP_056080089.1">
    <property type="nucleotide sequence ID" value="XM_056226362.1"/>
</dbReference>
<gene>
    <name evidence="4" type="primary">SMKI16G2690</name>
    <name evidence="4" type="ORF">SMKI_16G2690</name>
</gene>
<reference evidence="4" key="1">
    <citation type="submission" date="2022-10" db="EMBL/GenBank/DDBJ databases">
        <authorList>
            <person name="Byrne P K."/>
        </authorList>
    </citation>
    <scope>NUCLEOTIDE SEQUENCE</scope>
    <source>
        <strain evidence="4">IFO1815</strain>
    </source>
</reference>
<feature type="compositionally biased region" description="Polar residues" evidence="2">
    <location>
        <begin position="930"/>
        <end position="943"/>
    </location>
</feature>
<feature type="region of interest" description="Disordered" evidence="2">
    <location>
        <begin position="922"/>
        <end position="947"/>
    </location>
</feature>
<dbReference type="PANTHER" id="PTHR31941">
    <property type="entry name" value="CYTOSKELETAL SIGNALING PROTEIN SLM1"/>
    <property type="match status" value="1"/>
</dbReference>
<feature type="compositionally biased region" description="Polar residues" evidence="2">
    <location>
        <begin position="1018"/>
        <end position="1031"/>
    </location>
</feature>
<dbReference type="Pfam" id="PF20399">
    <property type="entry name" value="PH_20"/>
    <property type="match status" value="1"/>
</dbReference>
<evidence type="ECO:0000313" key="5">
    <source>
        <dbReference type="Proteomes" id="UP001161438"/>
    </source>
</evidence>
<feature type="region of interest" description="Disordered" evidence="2">
    <location>
        <begin position="1"/>
        <end position="32"/>
    </location>
</feature>
<feature type="compositionally biased region" description="Basic and acidic residues" evidence="2">
    <location>
        <begin position="8"/>
        <end position="17"/>
    </location>
</feature>
<sequence>MSEYFTLPKRENDDTSKQADTPGSVRSSSRNLELPRNYRSLGCSDDGLVSMYSRDSQYLMDMVPASTMIGNGPKSGSLSHIAPIGGLDGKENEVTKLDQYILPKTDFRSPYHVNVPIPRKMLKSEGKIKTKEKSREKTNSSDLDEENACETSSEFVKEYPTDILIDRFRKWKIFLKSLIAYFREAAYSQEQVARINYQLKNAVKFAFLTDLEEGTNKLVDPSVSKLSTKKPQPPPLAVQKVETKCDADVDQSQQVQQVMAEAITSASSGFMKFGSGSIQDIQVILKKYHLSLSSQQYKISKEIVAYVIPKLTDLRKDLAAKIKEIKELNGDFKTNIDEHVKITNRLLNKYIASVQFLDEACKSENKQSEKLKPKHDPYLLKLQVDLQLKRQLLEENYLQEAFINLQSAALQLEEIVYSKIQCALQCYSALIDSEARLMIKNLCHELQQGILSRPPAVEWDNFVSHHPDCLMNLKSNDSIPHPRKLSDIVYPNMKSSLAKCIRFGYLLKKTESSKKFIKGFFFLTTNYLHEFKSSDFYIDNRSAHSKNKSFNEHPDVSIIDKNGTNTVDNSSNNGTHDLKLTMKRKGLSSSNLNPVTSMSLNDCSLKESTGTNFTLQGYASFQLSKEESTTESSVAPNMPCSTRTQATKNSKHQRTSSGITMVPVPNFLKGSSRLKEQKKSNEKSSKTKNSNIGNKPGSEKNVVWTFRVFSTNPEPTSEELKRFNKWVQDIKSLTNCNSTLERTKFIEEKVLRSRSHNSTRSFQCSENSTSVTPVDNFVNLFEKVTPSSSVSTLNKRKRANRPHYIDIPKSVNTNAGAMNSVHRSKVNTPAIDENGKLAIVGETKNNSPQIVTNSVFKEPSLSPYSRHTRAGYSYGHSNDNLMPSSLQKMSAFGEVPKVAVSNHGVEAVISASSYSDCSHKPSRVSSVSSIGTQHRTSSPSPLQNLPGVSPTCLPLDDNANGYFGIPLNCNSESGRGSELFAFENESPLLEESRNQHFSYRRKSSAGSIPRKYDMRVELNNSRPNNSSDEYI</sequence>
<dbReference type="SUPFAM" id="SSF103657">
    <property type="entry name" value="BAR/IMD domain-like"/>
    <property type="match status" value="1"/>
</dbReference>
<evidence type="ECO:0000313" key="4">
    <source>
        <dbReference type="EMBL" id="CAI4036972.1"/>
    </source>
</evidence>
<feature type="compositionally biased region" description="Basic and acidic residues" evidence="2">
    <location>
        <begin position="124"/>
        <end position="139"/>
    </location>
</feature>
<evidence type="ECO:0000256" key="1">
    <source>
        <dbReference type="ARBA" id="ARBA00022553"/>
    </source>
</evidence>
<dbReference type="SUPFAM" id="SSF50729">
    <property type="entry name" value="PH domain-like"/>
    <property type="match status" value="1"/>
</dbReference>
<evidence type="ECO:0000256" key="2">
    <source>
        <dbReference type="SAM" id="MobiDB-lite"/>
    </source>
</evidence>
<keyword evidence="5" id="KW-1185">Reference proteome</keyword>
<dbReference type="GeneID" id="80921897"/>
<feature type="compositionally biased region" description="Polar residues" evidence="2">
    <location>
        <begin position="18"/>
        <end position="31"/>
    </location>
</feature>
<dbReference type="AlphaFoldDB" id="A0AA35IVK7"/>
<dbReference type="Proteomes" id="UP001161438">
    <property type="component" value="Chromosome 16"/>
</dbReference>
<feature type="domain" description="PH" evidence="3">
    <location>
        <begin position="500"/>
        <end position="737"/>
    </location>
</feature>
<name>A0AA35IVK7_SACMI</name>
<dbReference type="InterPro" id="IPR027267">
    <property type="entry name" value="AH/BAR_dom_sf"/>
</dbReference>
<keyword evidence="1" id="KW-0597">Phosphoprotein</keyword>
<proteinExistence type="predicted"/>
<organism evidence="4 5">
    <name type="scientific">Saccharomyces mikatae IFO 1815</name>
    <dbReference type="NCBI Taxonomy" id="226126"/>
    <lineage>
        <taxon>Eukaryota</taxon>
        <taxon>Fungi</taxon>
        <taxon>Dikarya</taxon>
        <taxon>Ascomycota</taxon>
        <taxon>Saccharomycotina</taxon>
        <taxon>Saccharomycetes</taxon>
        <taxon>Saccharomycetales</taxon>
        <taxon>Saccharomycetaceae</taxon>
        <taxon>Saccharomyces</taxon>
    </lineage>
</organism>
<dbReference type="PANTHER" id="PTHR31941:SF15">
    <property type="entry name" value="ACTIVATOR OF SKN7 PROTEIN 10-RELATED"/>
    <property type="match status" value="1"/>
</dbReference>
<dbReference type="InterPro" id="IPR001849">
    <property type="entry name" value="PH_domain"/>
</dbReference>
<feature type="compositionally biased region" description="Polar residues" evidence="2">
    <location>
        <begin position="630"/>
        <end position="648"/>
    </location>
</feature>
<dbReference type="EMBL" id="OX365772">
    <property type="protein sequence ID" value="CAI4036972.1"/>
    <property type="molecule type" value="Genomic_DNA"/>
</dbReference>
<feature type="compositionally biased region" description="Basic and acidic residues" evidence="2">
    <location>
        <begin position="673"/>
        <end position="685"/>
    </location>
</feature>
<dbReference type="InterPro" id="IPR011993">
    <property type="entry name" value="PH-like_dom_sf"/>
</dbReference>
<protein>
    <recommendedName>
        <fullName evidence="3">PH domain-containing protein</fullName>
    </recommendedName>
</protein>
<dbReference type="InterPro" id="IPR046869">
    <property type="entry name" value="SLM1/RGC1-like_PH"/>
</dbReference>
<dbReference type="InterPro" id="IPR046868">
    <property type="entry name" value="BAR_4"/>
</dbReference>